<dbReference type="EMBL" id="JBHSGD010000008">
    <property type="protein sequence ID" value="MFC4653182.1"/>
    <property type="molecule type" value="Genomic_DNA"/>
</dbReference>
<dbReference type="Proteomes" id="UP001595987">
    <property type="component" value="Unassembled WGS sequence"/>
</dbReference>
<gene>
    <name evidence="1" type="ORF">ACFO26_09730</name>
</gene>
<keyword evidence="2" id="KW-1185">Reference proteome</keyword>
<sequence length="87" mass="10141">MKAKYGNMTVDVWQISKIRSEDAWLKEAFSMDRIYFTATDKPQLYIRGGFGGTWGEVGDYLIYNPTFPNNYQIISQHKAKKELAFIH</sequence>
<accession>A0ABV9JFN6</accession>
<reference evidence="2" key="1">
    <citation type="journal article" date="2019" name="Int. J. Syst. Evol. Microbiol.">
        <title>The Global Catalogue of Microorganisms (GCM) 10K type strain sequencing project: providing services to taxonomists for standard genome sequencing and annotation.</title>
        <authorList>
            <consortium name="The Broad Institute Genomics Platform"/>
            <consortium name="The Broad Institute Genome Sequencing Center for Infectious Disease"/>
            <person name="Wu L."/>
            <person name="Ma J."/>
        </authorList>
    </citation>
    <scope>NUCLEOTIDE SEQUENCE [LARGE SCALE GENOMIC DNA]</scope>
    <source>
        <strain evidence="2">CCUG 63287</strain>
    </source>
</reference>
<name>A0ABV9JFN6_9LACT</name>
<evidence type="ECO:0000313" key="2">
    <source>
        <dbReference type="Proteomes" id="UP001595987"/>
    </source>
</evidence>
<dbReference type="RefSeq" id="WP_213536363.1">
    <property type="nucleotide sequence ID" value="NZ_BOVQ01000006.1"/>
</dbReference>
<organism evidence="1 2">
    <name type="scientific">Lactococcus nasutitermitis</name>
    <dbReference type="NCBI Taxonomy" id="1652957"/>
    <lineage>
        <taxon>Bacteria</taxon>
        <taxon>Bacillati</taxon>
        <taxon>Bacillota</taxon>
        <taxon>Bacilli</taxon>
        <taxon>Lactobacillales</taxon>
        <taxon>Streptococcaceae</taxon>
        <taxon>Lactococcus</taxon>
    </lineage>
</organism>
<comment type="caution">
    <text evidence="1">The sequence shown here is derived from an EMBL/GenBank/DDBJ whole genome shotgun (WGS) entry which is preliminary data.</text>
</comment>
<protein>
    <submittedName>
        <fullName evidence="1">Uncharacterized protein</fullName>
    </submittedName>
</protein>
<proteinExistence type="predicted"/>
<evidence type="ECO:0000313" key="1">
    <source>
        <dbReference type="EMBL" id="MFC4653182.1"/>
    </source>
</evidence>